<gene>
    <name evidence="1" type="ORF">ACFPUZ_05760</name>
</gene>
<dbReference type="EMBL" id="JBHSQE010000003">
    <property type="protein sequence ID" value="MFC6146309.1"/>
    <property type="molecule type" value="Genomic_DNA"/>
</dbReference>
<reference evidence="2" key="1">
    <citation type="journal article" date="2019" name="Int. J. Syst. Evol. Microbiol.">
        <title>The Global Catalogue of Microorganisms (GCM) 10K type strain sequencing project: providing services to taxonomists for standard genome sequencing and annotation.</title>
        <authorList>
            <consortium name="The Broad Institute Genomics Platform"/>
            <consortium name="The Broad Institute Genome Sequencing Center for Infectious Disease"/>
            <person name="Wu L."/>
            <person name="Ma J."/>
        </authorList>
    </citation>
    <scope>NUCLEOTIDE SEQUENCE [LARGE SCALE GENOMIC DNA]</scope>
    <source>
        <strain evidence="2">CCUG 51943</strain>
    </source>
</reference>
<organism evidence="1 2">
    <name type="scientific">Corynebacterium nasicanis</name>
    <dbReference type="NCBI Taxonomy" id="1448267"/>
    <lineage>
        <taxon>Bacteria</taxon>
        <taxon>Bacillati</taxon>
        <taxon>Actinomycetota</taxon>
        <taxon>Actinomycetes</taxon>
        <taxon>Mycobacteriales</taxon>
        <taxon>Corynebacteriaceae</taxon>
        <taxon>Corynebacterium</taxon>
    </lineage>
</organism>
<evidence type="ECO:0000313" key="2">
    <source>
        <dbReference type="Proteomes" id="UP001596244"/>
    </source>
</evidence>
<proteinExistence type="predicted"/>
<dbReference type="Proteomes" id="UP001596244">
    <property type="component" value="Unassembled WGS sequence"/>
</dbReference>
<accession>A0ABW1QBT1</accession>
<dbReference type="RefSeq" id="WP_377000761.1">
    <property type="nucleotide sequence ID" value="NZ_JBHSQE010000003.1"/>
</dbReference>
<evidence type="ECO:0000313" key="1">
    <source>
        <dbReference type="EMBL" id="MFC6146309.1"/>
    </source>
</evidence>
<keyword evidence="2" id="KW-1185">Reference proteome</keyword>
<name>A0ABW1QBT1_9CORY</name>
<comment type="caution">
    <text evidence="1">The sequence shown here is derived from an EMBL/GenBank/DDBJ whole genome shotgun (WGS) entry which is preliminary data.</text>
</comment>
<sequence>MAQKYELNYDWSRLGPIKWTEYSEVTLQVDVDSRAAAPALHRYWAELPREGDLGYAGGCRFPEPVRMSGEHSTGWIVSRGEDAFDSIAHYAEELRQTLEAADPDVVITWTELPFTS</sequence>
<protein>
    <submittedName>
        <fullName evidence="1">Uncharacterized protein</fullName>
    </submittedName>
</protein>